<dbReference type="AlphaFoldDB" id="A0A382V4T3"/>
<organism evidence="1">
    <name type="scientific">marine metagenome</name>
    <dbReference type="NCBI Taxonomy" id="408172"/>
    <lineage>
        <taxon>unclassified sequences</taxon>
        <taxon>metagenomes</taxon>
        <taxon>ecological metagenomes</taxon>
    </lineage>
</organism>
<proteinExistence type="predicted"/>
<evidence type="ECO:0000313" key="1">
    <source>
        <dbReference type="EMBL" id="SVD41447.1"/>
    </source>
</evidence>
<reference evidence="1" key="1">
    <citation type="submission" date="2018-05" db="EMBL/GenBank/DDBJ databases">
        <authorList>
            <person name="Lanie J.A."/>
            <person name="Ng W.-L."/>
            <person name="Kazmierczak K.M."/>
            <person name="Andrzejewski T.M."/>
            <person name="Davidsen T.M."/>
            <person name="Wayne K.J."/>
            <person name="Tettelin H."/>
            <person name="Glass J.I."/>
            <person name="Rusch D."/>
            <person name="Podicherti R."/>
            <person name="Tsui H.-C.T."/>
            <person name="Winkler M.E."/>
        </authorList>
    </citation>
    <scope>NUCLEOTIDE SEQUENCE</scope>
</reference>
<gene>
    <name evidence="1" type="ORF">METZ01_LOCUS394301</name>
</gene>
<sequence>MKSRLNIRKTRKLFINGAFPRSESERYIKWTSSDGKETV</sequence>
<accession>A0A382V4T3</accession>
<protein>
    <submittedName>
        <fullName evidence="1">Uncharacterized protein</fullName>
    </submittedName>
</protein>
<feature type="non-terminal residue" evidence="1">
    <location>
        <position position="39"/>
    </location>
</feature>
<name>A0A382V4T3_9ZZZZ</name>
<dbReference type="EMBL" id="UINC01149156">
    <property type="protein sequence ID" value="SVD41447.1"/>
    <property type="molecule type" value="Genomic_DNA"/>
</dbReference>